<gene>
    <name evidence="1" type="ORF">MRB53_026477</name>
</gene>
<dbReference type="EMBL" id="CM056816">
    <property type="protein sequence ID" value="KAJ8633141.1"/>
    <property type="molecule type" value="Genomic_DNA"/>
</dbReference>
<proteinExistence type="predicted"/>
<sequence length="164" mass="18539">MSSTSEHFTRSPSDNMTVIQPQLESVQPQTSQPSGTAFPPTEDSSTGITKIVKLKQVMQMWRSKSTHSRFNDSEKSDSSKPQVPPGSLVVYVGAEQRWFVILNLFLNLPIFVSLLERVEEEFGLQMSGGLVLPCEVGLFKKLMREIEKDEDKERMKGLDLEEVF</sequence>
<reference evidence="1 2" key="1">
    <citation type="journal article" date="2022" name="Hortic Res">
        <title>A haplotype resolved chromosomal level avocado genome allows analysis of novel avocado genes.</title>
        <authorList>
            <person name="Nath O."/>
            <person name="Fletcher S.J."/>
            <person name="Hayward A."/>
            <person name="Shaw L.M."/>
            <person name="Masouleh A.K."/>
            <person name="Furtado A."/>
            <person name="Henry R.J."/>
            <person name="Mitter N."/>
        </authorList>
    </citation>
    <scope>NUCLEOTIDE SEQUENCE [LARGE SCALE GENOMIC DNA]</scope>
    <source>
        <strain evidence="2">cv. Hass</strain>
    </source>
</reference>
<accession>A0ACC2LIT9</accession>
<protein>
    <submittedName>
        <fullName evidence="1">Uncharacterized protein</fullName>
    </submittedName>
</protein>
<keyword evidence="2" id="KW-1185">Reference proteome</keyword>
<comment type="caution">
    <text evidence="1">The sequence shown here is derived from an EMBL/GenBank/DDBJ whole genome shotgun (WGS) entry which is preliminary data.</text>
</comment>
<name>A0ACC2LIT9_PERAE</name>
<dbReference type="Proteomes" id="UP001234297">
    <property type="component" value="Chromosome 8"/>
</dbReference>
<organism evidence="1 2">
    <name type="scientific">Persea americana</name>
    <name type="common">Avocado</name>
    <dbReference type="NCBI Taxonomy" id="3435"/>
    <lineage>
        <taxon>Eukaryota</taxon>
        <taxon>Viridiplantae</taxon>
        <taxon>Streptophyta</taxon>
        <taxon>Embryophyta</taxon>
        <taxon>Tracheophyta</taxon>
        <taxon>Spermatophyta</taxon>
        <taxon>Magnoliopsida</taxon>
        <taxon>Magnoliidae</taxon>
        <taxon>Laurales</taxon>
        <taxon>Lauraceae</taxon>
        <taxon>Persea</taxon>
    </lineage>
</organism>
<evidence type="ECO:0000313" key="2">
    <source>
        <dbReference type="Proteomes" id="UP001234297"/>
    </source>
</evidence>
<evidence type="ECO:0000313" key="1">
    <source>
        <dbReference type="EMBL" id="KAJ8633141.1"/>
    </source>
</evidence>